<feature type="domain" description="EF-hand" evidence="2">
    <location>
        <begin position="175"/>
        <end position="210"/>
    </location>
</feature>
<reference evidence="3 4" key="1">
    <citation type="journal article" date="2024" name="Science">
        <title>Giant polyketide synthase enzymes in the biosynthesis of giant marine polyether toxins.</title>
        <authorList>
            <person name="Fallon T.R."/>
            <person name="Shende V.V."/>
            <person name="Wierzbicki I.H."/>
            <person name="Pendleton A.L."/>
            <person name="Watervoot N.F."/>
            <person name="Auber R.P."/>
            <person name="Gonzalez D.J."/>
            <person name="Wisecaver J.H."/>
            <person name="Moore B.S."/>
        </authorList>
    </citation>
    <scope>NUCLEOTIDE SEQUENCE [LARGE SCALE GENOMIC DNA]</scope>
    <source>
        <strain evidence="3 4">12B1</strain>
    </source>
</reference>
<keyword evidence="1" id="KW-0106">Calcium</keyword>
<dbReference type="PROSITE" id="PS00018">
    <property type="entry name" value="EF_HAND_1"/>
    <property type="match status" value="1"/>
</dbReference>
<evidence type="ECO:0000313" key="4">
    <source>
        <dbReference type="Proteomes" id="UP001515480"/>
    </source>
</evidence>
<evidence type="ECO:0000256" key="1">
    <source>
        <dbReference type="ARBA" id="ARBA00022837"/>
    </source>
</evidence>
<sequence length="239" mass="26291">MAAAAESPLPLPKLGKGVFMQGKGGKGGERALGCWVMVSIPKPEDVTAYLAQYQIESVIEEAVNDAVLKQVKNPYLHIADLLVKHSKKTMNSGAGIEEESFSKAKFAEGVQVLGDDGDKAKVTGEELDRTYVKKHEVQLKPELEQMLKTFFSKMDVDGDGTVTKDEAIKFWGSNFAKVNANSMFNEVDEDGNGSVSWDEFTDFWKNVVGSGYSEEDLIEEVEMMLEGGSWVDFNDGRTT</sequence>
<protein>
    <recommendedName>
        <fullName evidence="2">EF-hand domain-containing protein</fullName>
    </recommendedName>
</protein>
<dbReference type="InterPro" id="IPR002048">
    <property type="entry name" value="EF_hand_dom"/>
</dbReference>
<accession>A0AB34JNV8</accession>
<dbReference type="CDD" id="cd00051">
    <property type="entry name" value="EFh"/>
    <property type="match status" value="1"/>
</dbReference>
<keyword evidence="4" id="KW-1185">Reference proteome</keyword>
<feature type="domain" description="EF-hand" evidence="2">
    <location>
        <begin position="142"/>
        <end position="174"/>
    </location>
</feature>
<dbReference type="EMBL" id="JBGBPQ010000006">
    <property type="protein sequence ID" value="KAL1522617.1"/>
    <property type="molecule type" value="Genomic_DNA"/>
</dbReference>
<gene>
    <name evidence="3" type="ORF">AB1Y20_017600</name>
</gene>
<dbReference type="Gene3D" id="1.10.238.10">
    <property type="entry name" value="EF-hand"/>
    <property type="match status" value="1"/>
</dbReference>
<dbReference type="AlphaFoldDB" id="A0AB34JNV8"/>
<dbReference type="InterPro" id="IPR018247">
    <property type="entry name" value="EF_Hand_1_Ca_BS"/>
</dbReference>
<dbReference type="GO" id="GO:0005509">
    <property type="term" value="F:calcium ion binding"/>
    <property type="evidence" value="ECO:0007669"/>
    <property type="project" value="InterPro"/>
</dbReference>
<dbReference type="PROSITE" id="PS50222">
    <property type="entry name" value="EF_HAND_2"/>
    <property type="match status" value="2"/>
</dbReference>
<proteinExistence type="predicted"/>
<comment type="caution">
    <text evidence="3">The sequence shown here is derived from an EMBL/GenBank/DDBJ whole genome shotgun (WGS) entry which is preliminary data.</text>
</comment>
<dbReference type="SMART" id="SM00054">
    <property type="entry name" value="EFh"/>
    <property type="match status" value="2"/>
</dbReference>
<dbReference type="SUPFAM" id="SSF47473">
    <property type="entry name" value="EF-hand"/>
    <property type="match status" value="1"/>
</dbReference>
<organism evidence="3 4">
    <name type="scientific">Prymnesium parvum</name>
    <name type="common">Toxic golden alga</name>
    <dbReference type="NCBI Taxonomy" id="97485"/>
    <lineage>
        <taxon>Eukaryota</taxon>
        <taxon>Haptista</taxon>
        <taxon>Haptophyta</taxon>
        <taxon>Prymnesiophyceae</taxon>
        <taxon>Prymnesiales</taxon>
        <taxon>Prymnesiaceae</taxon>
        <taxon>Prymnesium</taxon>
    </lineage>
</organism>
<dbReference type="Proteomes" id="UP001515480">
    <property type="component" value="Unassembled WGS sequence"/>
</dbReference>
<dbReference type="InterPro" id="IPR011992">
    <property type="entry name" value="EF-hand-dom_pair"/>
</dbReference>
<evidence type="ECO:0000259" key="2">
    <source>
        <dbReference type="PROSITE" id="PS50222"/>
    </source>
</evidence>
<name>A0AB34JNV8_PRYPA</name>
<evidence type="ECO:0000313" key="3">
    <source>
        <dbReference type="EMBL" id="KAL1522617.1"/>
    </source>
</evidence>
<dbReference type="Pfam" id="PF13499">
    <property type="entry name" value="EF-hand_7"/>
    <property type="match status" value="1"/>
</dbReference>